<protein>
    <submittedName>
        <fullName evidence="2">Nicotinate-nucleotide adenylyltransferase</fullName>
    </submittedName>
</protein>
<feature type="compositionally biased region" description="Low complexity" evidence="1">
    <location>
        <begin position="131"/>
        <end position="157"/>
    </location>
</feature>
<organism evidence="2">
    <name type="scientific">Phaffia rhodozyma</name>
    <name type="common">Yeast</name>
    <name type="synonym">Xanthophyllomyces dendrorhous</name>
    <dbReference type="NCBI Taxonomy" id="264483"/>
    <lineage>
        <taxon>Eukaryota</taxon>
        <taxon>Fungi</taxon>
        <taxon>Dikarya</taxon>
        <taxon>Basidiomycota</taxon>
        <taxon>Agaricomycotina</taxon>
        <taxon>Tremellomycetes</taxon>
        <taxon>Cystofilobasidiales</taxon>
        <taxon>Mrakiaceae</taxon>
        <taxon>Phaffia</taxon>
    </lineage>
</organism>
<evidence type="ECO:0000256" key="1">
    <source>
        <dbReference type="SAM" id="MobiDB-lite"/>
    </source>
</evidence>
<sequence>MPWRLLSSSQVIPGHPQLSSGHHTSSRLVLAVASIYSLSIPSGGSKERAVQRHNLIAKMNGSGTKPVPISSLSIQSFHNDSPPFTGSADSPPPHGQPSYLDLSQALESASSISGSSSNNNNNHHHPGTTTASPAPNPSSSSSSSSSAASSSSSSAVQPPLPPSSLHDTNHHSDPTTNSHFRNYSSPPTHQITQINGSLNHHHHQQQQAPPLRTRHSQPVLPPSPSASTRTIKPIRPYHSDTLPSPSSAYPPLTSSQTIVPPYNHGDPVPGPAAVRHTPAPSFISAYDGEPDIDVDGDGDGEADALSLVGAERLLPSLGDSGKYLRGEGDYLFPKHRLKSVWDDQEKTPLVIVACGSFSPPTYLHLFVILCSILTNHSSFPSF</sequence>
<feature type="compositionally biased region" description="Polar residues" evidence="1">
    <location>
        <begin position="174"/>
        <end position="198"/>
    </location>
</feature>
<dbReference type="AlphaFoldDB" id="A0A0F7SUL2"/>
<keyword evidence="2" id="KW-0808">Transferase</keyword>
<dbReference type="EMBL" id="LN483166">
    <property type="protein sequence ID" value="CED84364.1"/>
    <property type="molecule type" value="Genomic_DNA"/>
</dbReference>
<proteinExistence type="predicted"/>
<feature type="compositionally biased region" description="Low complexity" evidence="1">
    <location>
        <begin position="108"/>
        <end position="121"/>
    </location>
</feature>
<feature type="compositionally biased region" description="Polar residues" evidence="1">
    <location>
        <begin position="241"/>
        <end position="258"/>
    </location>
</feature>
<feature type="region of interest" description="Disordered" evidence="1">
    <location>
        <begin position="1"/>
        <end position="22"/>
    </location>
</feature>
<keyword evidence="2" id="KW-0548">Nucleotidyltransferase</keyword>
<accession>A0A0F7SUL2</accession>
<reference evidence="2" key="1">
    <citation type="submission" date="2014-08" db="EMBL/GenBank/DDBJ databases">
        <authorList>
            <person name="Sharma Rahul"/>
            <person name="Thines Marco"/>
        </authorList>
    </citation>
    <scope>NUCLEOTIDE SEQUENCE</scope>
</reference>
<feature type="compositionally biased region" description="Polar residues" evidence="1">
    <location>
        <begin position="70"/>
        <end position="88"/>
    </location>
</feature>
<feature type="region of interest" description="Disordered" evidence="1">
    <location>
        <begin position="59"/>
        <end position="276"/>
    </location>
</feature>
<name>A0A0F7SUL2_PHARH</name>
<dbReference type="GO" id="GO:0016779">
    <property type="term" value="F:nucleotidyltransferase activity"/>
    <property type="evidence" value="ECO:0007669"/>
    <property type="project" value="UniProtKB-KW"/>
</dbReference>
<evidence type="ECO:0000313" key="2">
    <source>
        <dbReference type="EMBL" id="CED84364.1"/>
    </source>
</evidence>